<dbReference type="PANTHER" id="PTHR11941:SF54">
    <property type="entry name" value="ENOYL-COA HYDRATASE, MITOCHONDRIAL"/>
    <property type="match status" value="1"/>
</dbReference>
<proteinExistence type="inferred from homology"/>
<comment type="similarity">
    <text evidence="1 2">Belongs to the enoyl-CoA hydratase/isomerase family.</text>
</comment>
<dbReference type="KEGG" id="suam:BOO69_02385"/>
<organism evidence="3 4">
    <name type="scientific">Sulfitobacter alexandrii</name>
    <dbReference type="NCBI Taxonomy" id="1917485"/>
    <lineage>
        <taxon>Bacteria</taxon>
        <taxon>Pseudomonadati</taxon>
        <taxon>Pseudomonadota</taxon>
        <taxon>Alphaproteobacteria</taxon>
        <taxon>Rhodobacterales</taxon>
        <taxon>Roseobacteraceae</taxon>
        <taxon>Sulfitobacter</taxon>
    </lineage>
</organism>
<dbReference type="InterPro" id="IPR029045">
    <property type="entry name" value="ClpP/crotonase-like_dom_sf"/>
</dbReference>
<dbReference type="InterPro" id="IPR001753">
    <property type="entry name" value="Enoyl-CoA_hydra/iso"/>
</dbReference>
<dbReference type="GO" id="GO:0003824">
    <property type="term" value="F:catalytic activity"/>
    <property type="evidence" value="ECO:0007669"/>
    <property type="project" value="InterPro"/>
</dbReference>
<gene>
    <name evidence="3" type="ORF">BOO69_02385</name>
</gene>
<evidence type="ECO:0000313" key="4">
    <source>
        <dbReference type="Proteomes" id="UP000181897"/>
    </source>
</evidence>
<evidence type="ECO:0008006" key="5">
    <source>
        <dbReference type="Google" id="ProtNLM"/>
    </source>
</evidence>
<keyword evidence="4" id="KW-1185">Reference proteome</keyword>
<accession>A0A1J0WDK5</accession>
<dbReference type="InterPro" id="IPR018376">
    <property type="entry name" value="Enoyl-CoA_hyd/isom_CS"/>
</dbReference>
<dbReference type="SUPFAM" id="SSF52096">
    <property type="entry name" value="ClpP/crotonase"/>
    <property type="match status" value="1"/>
</dbReference>
<dbReference type="Pfam" id="PF00378">
    <property type="entry name" value="ECH_1"/>
    <property type="match status" value="1"/>
</dbReference>
<dbReference type="PANTHER" id="PTHR11941">
    <property type="entry name" value="ENOYL-COA HYDRATASE-RELATED"/>
    <property type="match status" value="1"/>
</dbReference>
<dbReference type="CDD" id="cd06558">
    <property type="entry name" value="crotonase-like"/>
    <property type="match status" value="1"/>
</dbReference>
<dbReference type="OrthoDB" id="5730382at2"/>
<dbReference type="PROSITE" id="PS00166">
    <property type="entry name" value="ENOYL_COA_HYDRATASE"/>
    <property type="match status" value="1"/>
</dbReference>
<reference evidence="3 4" key="1">
    <citation type="submission" date="2016-11" db="EMBL/GenBank/DDBJ databases">
        <title>Complete genome sequence of Sulfitobacter sp. AM1-D1, a toxic bacteria associated with marine dinoflagellate Alexandrium minutum in East China Sea.</title>
        <authorList>
            <person name="Yang Q."/>
            <person name="Zhang X."/>
            <person name="Tian X."/>
        </authorList>
    </citation>
    <scope>NUCLEOTIDE SEQUENCE [LARGE SCALE GENOMIC DNA]</scope>
    <source>
        <strain evidence="3 4">AM1-D1</strain>
    </source>
</reference>
<dbReference type="STRING" id="1917485.BOO69_02385"/>
<dbReference type="Proteomes" id="UP000181897">
    <property type="component" value="Chromosome"/>
</dbReference>
<evidence type="ECO:0000256" key="2">
    <source>
        <dbReference type="RuleBase" id="RU003707"/>
    </source>
</evidence>
<sequence>MSDQGGTITLDRQGPVAILRFGNPDAGYMDPGTESALPGMLDAVEDDPAIRAVVLTGAQDDVFIRHYDVKVLEKRSRKMAERGLTFDTERPVPEPALHQCMRRIETSAKPYIAAINGTAMGGGFELALACDMRFAQAGDYPIGLPEIRIGLLPGAGGTQRLTALIGQARALEFMLLGRTFDPGRAAELGMVNACVDGPVLDHALRIAEELAALSPRALAQIKRLIRRATPDPDALADERTLFCDLMVSPEALELMGRMNSNDSDIRTP</sequence>
<dbReference type="AlphaFoldDB" id="A0A1J0WDK5"/>
<dbReference type="RefSeq" id="WP_071969964.1">
    <property type="nucleotide sequence ID" value="NZ_CP018076.1"/>
</dbReference>
<dbReference type="Gene3D" id="3.90.226.10">
    <property type="entry name" value="2-enoyl-CoA Hydratase, Chain A, domain 1"/>
    <property type="match status" value="1"/>
</dbReference>
<evidence type="ECO:0000256" key="1">
    <source>
        <dbReference type="ARBA" id="ARBA00005254"/>
    </source>
</evidence>
<evidence type="ECO:0000313" key="3">
    <source>
        <dbReference type="EMBL" id="APE42388.1"/>
    </source>
</evidence>
<dbReference type="GO" id="GO:0006635">
    <property type="term" value="P:fatty acid beta-oxidation"/>
    <property type="evidence" value="ECO:0007669"/>
    <property type="project" value="TreeGrafter"/>
</dbReference>
<dbReference type="EMBL" id="CP018076">
    <property type="protein sequence ID" value="APE42388.1"/>
    <property type="molecule type" value="Genomic_DNA"/>
</dbReference>
<protein>
    <recommendedName>
        <fullName evidence="5">Enoyl-CoA hydratase/isomerase family protein</fullName>
    </recommendedName>
</protein>
<name>A0A1J0WDK5_9RHOB</name>